<dbReference type="PANTHER" id="PTHR45527">
    <property type="entry name" value="NONRIBOSOMAL PEPTIDE SYNTHETASE"/>
    <property type="match status" value="1"/>
</dbReference>
<dbReference type="Proteomes" id="UP001183246">
    <property type="component" value="Unassembled WGS sequence"/>
</dbReference>
<dbReference type="Pfam" id="PF00501">
    <property type="entry name" value="AMP-binding"/>
    <property type="match status" value="1"/>
</dbReference>
<dbReference type="SUPFAM" id="SSF56801">
    <property type="entry name" value="Acetyl-CoA synthetase-like"/>
    <property type="match status" value="1"/>
</dbReference>
<comment type="caution">
    <text evidence="4">The sequence shown here is derived from an EMBL/GenBank/DDBJ whole genome shotgun (WGS) entry which is preliminary data.</text>
</comment>
<dbReference type="EMBL" id="JAVREL010000008">
    <property type="protein sequence ID" value="MDT0343992.1"/>
    <property type="molecule type" value="Genomic_DNA"/>
</dbReference>
<dbReference type="Gene3D" id="3.40.50.12780">
    <property type="entry name" value="N-terminal domain of ligase-like"/>
    <property type="match status" value="1"/>
</dbReference>
<dbReference type="PROSITE" id="PS50075">
    <property type="entry name" value="CARRIER"/>
    <property type="match status" value="1"/>
</dbReference>
<protein>
    <submittedName>
        <fullName evidence="4">Non-ribosomal peptide synthetase</fullName>
    </submittedName>
</protein>
<dbReference type="Pfam" id="PF13193">
    <property type="entry name" value="AMP-binding_C"/>
    <property type="match status" value="1"/>
</dbReference>
<dbReference type="PROSITE" id="PS00012">
    <property type="entry name" value="PHOSPHOPANTETHEINE"/>
    <property type="match status" value="1"/>
</dbReference>
<dbReference type="InterPro" id="IPR025110">
    <property type="entry name" value="AMP-bd_C"/>
</dbReference>
<gene>
    <name evidence="4" type="ORF">RM590_15400</name>
</gene>
<reference evidence="5" key="1">
    <citation type="submission" date="2023-07" db="EMBL/GenBank/DDBJ databases">
        <title>30 novel species of actinomycetes from the DSMZ collection.</title>
        <authorList>
            <person name="Nouioui I."/>
        </authorList>
    </citation>
    <scope>NUCLEOTIDE SEQUENCE [LARGE SCALE GENOMIC DNA]</scope>
    <source>
        <strain evidence="5">DSM 44938</strain>
    </source>
</reference>
<organism evidence="4 5">
    <name type="scientific">Streptomyces litchfieldiae</name>
    <dbReference type="NCBI Taxonomy" id="3075543"/>
    <lineage>
        <taxon>Bacteria</taxon>
        <taxon>Bacillati</taxon>
        <taxon>Actinomycetota</taxon>
        <taxon>Actinomycetes</taxon>
        <taxon>Kitasatosporales</taxon>
        <taxon>Streptomycetaceae</taxon>
        <taxon>Streptomyces</taxon>
    </lineage>
</organism>
<dbReference type="InterPro" id="IPR042099">
    <property type="entry name" value="ANL_N_sf"/>
</dbReference>
<sequence length="331" mass="35551">MVVIGGEEVRAPAVRSWVSRVPREVRLVNTYGQTETTLVTHAADLGGDAGRALTDDRRVPIGRPLPHVRQVVRGLAPGVRSGELLIGGPSLASGYQGRPDLTAERFTGDPADPEGRLFRTGDVVEVLPDERLVWLGRVDRQLKIRGFRIEPEEVERALGAHPGVRDVAVHAPPGPDGARRLAALVVPATGARPSVTELLDWLRVRLPPHLLPGLLHFASHLPVLPNGKTDYAMLEDGKIPQDPAPGPDPGAAAAEIAALAGAILGRPYGVDDDFFEAGGDSLLAARLISRIYRRFDVELTFVDIFERRTPSALAERLRAPEASPAGPEGRP</sequence>
<keyword evidence="2" id="KW-0597">Phosphoprotein</keyword>
<evidence type="ECO:0000313" key="5">
    <source>
        <dbReference type="Proteomes" id="UP001183246"/>
    </source>
</evidence>
<name>A0ABU2MRG0_9ACTN</name>
<dbReference type="InterPro" id="IPR000873">
    <property type="entry name" value="AMP-dep_synth/lig_dom"/>
</dbReference>
<dbReference type="InterPro" id="IPR006162">
    <property type="entry name" value="Ppantetheine_attach_site"/>
</dbReference>
<proteinExistence type="predicted"/>
<dbReference type="SMART" id="SM00823">
    <property type="entry name" value="PKS_PP"/>
    <property type="match status" value="1"/>
</dbReference>
<dbReference type="Gene3D" id="3.30.300.30">
    <property type="match status" value="1"/>
</dbReference>
<feature type="domain" description="Carrier" evidence="3">
    <location>
        <begin position="247"/>
        <end position="321"/>
    </location>
</feature>
<dbReference type="InterPro" id="IPR009081">
    <property type="entry name" value="PP-bd_ACP"/>
</dbReference>
<keyword evidence="5" id="KW-1185">Reference proteome</keyword>
<dbReference type="InterPro" id="IPR020806">
    <property type="entry name" value="PKS_PP-bd"/>
</dbReference>
<dbReference type="PANTHER" id="PTHR45527:SF1">
    <property type="entry name" value="FATTY ACID SYNTHASE"/>
    <property type="match status" value="1"/>
</dbReference>
<dbReference type="Gene3D" id="1.10.1200.10">
    <property type="entry name" value="ACP-like"/>
    <property type="match status" value="1"/>
</dbReference>
<evidence type="ECO:0000313" key="4">
    <source>
        <dbReference type="EMBL" id="MDT0343992.1"/>
    </source>
</evidence>
<dbReference type="SUPFAM" id="SSF47336">
    <property type="entry name" value="ACP-like"/>
    <property type="match status" value="1"/>
</dbReference>
<evidence type="ECO:0000256" key="2">
    <source>
        <dbReference type="ARBA" id="ARBA00022553"/>
    </source>
</evidence>
<dbReference type="Pfam" id="PF00550">
    <property type="entry name" value="PP-binding"/>
    <property type="match status" value="1"/>
</dbReference>
<evidence type="ECO:0000256" key="1">
    <source>
        <dbReference type="ARBA" id="ARBA00022450"/>
    </source>
</evidence>
<evidence type="ECO:0000259" key="3">
    <source>
        <dbReference type="PROSITE" id="PS50075"/>
    </source>
</evidence>
<dbReference type="InterPro" id="IPR045851">
    <property type="entry name" value="AMP-bd_C_sf"/>
</dbReference>
<dbReference type="InterPro" id="IPR036736">
    <property type="entry name" value="ACP-like_sf"/>
</dbReference>
<keyword evidence="1" id="KW-0596">Phosphopantetheine</keyword>
<accession>A0ABU2MRG0</accession>